<dbReference type="Pfam" id="PF00520">
    <property type="entry name" value="Ion_trans"/>
    <property type="match status" value="1"/>
</dbReference>
<keyword evidence="2 6" id="KW-0812">Transmembrane</keyword>
<evidence type="ECO:0000256" key="5">
    <source>
        <dbReference type="ARBA" id="ARBA00023136"/>
    </source>
</evidence>
<keyword evidence="10" id="KW-1185">Reference proteome</keyword>
<feature type="transmembrane region" description="Helical" evidence="6">
    <location>
        <begin position="472"/>
        <end position="491"/>
    </location>
</feature>
<evidence type="ECO:0000256" key="1">
    <source>
        <dbReference type="ARBA" id="ARBA00004141"/>
    </source>
</evidence>
<feature type="transmembrane region" description="Helical" evidence="6">
    <location>
        <begin position="537"/>
        <end position="559"/>
    </location>
</feature>
<keyword evidence="3" id="KW-0677">Repeat</keyword>
<evidence type="ECO:0000256" key="3">
    <source>
        <dbReference type="ARBA" id="ARBA00022737"/>
    </source>
</evidence>
<feature type="transmembrane region" description="Helical" evidence="6">
    <location>
        <begin position="409"/>
        <end position="428"/>
    </location>
</feature>
<dbReference type="AlphaFoldDB" id="A0A2Z6Q3Z4"/>
<evidence type="ECO:0000259" key="7">
    <source>
        <dbReference type="Pfam" id="PF00520"/>
    </source>
</evidence>
<dbReference type="GO" id="GO:0005216">
    <property type="term" value="F:monoatomic ion channel activity"/>
    <property type="evidence" value="ECO:0007669"/>
    <property type="project" value="InterPro"/>
</dbReference>
<feature type="transmembrane region" description="Helical" evidence="6">
    <location>
        <begin position="645"/>
        <end position="669"/>
    </location>
</feature>
<dbReference type="Proteomes" id="UP000615446">
    <property type="component" value="Unassembled WGS sequence"/>
</dbReference>
<feature type="transmembrane region" description="Helical" evidence="6">
    <location>
        <begin position="440"/>
        <end position="460"/>
    </location>
</feature>
<evidence type="ECO:0000313" key="9">
    <source>
        <dbReference type="EMBL" id="GES84869.1"/>
    </source>
</evidence>
<protein>
    <recommendedName>
        <fullName evidence="7">Ion transport domain-containing protein</fullName>
    </recommendedName>
</protein>
<reference evidence="9" key="2">
    <citation type="submission" date="2019-10" db="EMBL/GenBank/DDBJ databases">
        <title>Conservation and host-specific expression of non-tandemly repeated heterogenous ribosome RNA gene in arbuscular mycorrhizal fungi.</title>
        <authorList>
            <person name="Maeda T."/>
            <person name="Kobayashi Y."/>
            <person name="Nakagawa T."/>
            <person name="Ezawa T."/>
            <person name="Yamaguchi K."/>
            <person name="Bino T."/>
            <person name="Nishimoto Y."/>
            <person name="Shigenobu S."/>
            <person name="Kawaguchi M."/>
        </authorList>
    </citation>
    <scope>NUCLEOTIDE SEQUENCE</scope>
    <source>
        <strain evidence="9">HR1</strain>
    </source>
</reference>
<dbReference type="STRING" id="94130.A0A2Z6Q3Z4"/>
<name>A0A2Z6Q3Z4_9GLOM</name>
<feature type="transmembrane region" description="Helical" evidence="6">
    <location>
        <begin position="309"/>
        <end position="329"/>
    </location>
</feature>
<dbReference type="GO" id="GO:0098703">
    <property type="term" value="P:calcium ion import across plasma membrane"/>
    <property type="evidence" value="ECO:0007669"/>
    <property type="project" value="TreeGrafter"/>
</dbReference>
<proteinExistence type="predicted"/>
<evidence type="ECO:0000256" key="6">
    <source>
        <dbReference type="SAM" id="Phobius"/>
    </source>
</evidence>
<dbReference type="PANTHER" id="PTHR10582:SF2">
    <property type="entry name" value="INACTIVE"/>
    <property type="match status" value="1"/>
</dbReference>
<accession>A0A2Z6Q3Z4</accession>
<gene>
    <name evidence="9" type="ORF">RCL2_001196200</name>
    <name evidence="8" type="ORF">RclHR1_11220006</name>
</gene>
<reference evidence="8 10" key="1">
    <citation type="submission" date="2017-11" db="EMBL/GenBank/DDBJ databases">
        <title>The genome of Rhizophagus clarus HR1 reveals common genetic basis of auxotrophy among arbuscular mycorrhizal fungi.</title>
        <authorList>
            <person name="Kobayashi Y."/>
        </authorList>
    </citation>
    <scope>NUCLEOTIDE SEQUENCE [LARGE SCALE GENOMIC DNA]</scope>
    <source>
        <strain evidence="8 10">HR1</strain>
    </source>
</reference>
<keyword evidence="4 6" id="KW-1133">Transmembrane helix</keyword>
<evidence type="ECO:0000313" key="8">
    <source>
        <dbReference type="EMBL" id="GBB84657.1"/>
    </source>
</evidence>
<dbReference type="GO" id="GO:0005886">
    <property type="term" value="C:plasma membrane"/>
    <property type="evidence" value="ECO:0007669"/>
    <property type="project" value="TreeGrafter"/>
</dbReference>
<organism evidence="8 10">
    <name type="scientific">Rhizophagus clarus</name>
    <dbReference type="NCBI Taxonomy" id="94130"/>
    <lineage>
        <taxon>Eukaryota</taxon>
        <taxon>Fungi</taxon>
        <taxon>Fungi incertae sedis</taxon>
        <taxon>Mucoromycota</taxon>
        <taxon>Glomeromycotina</taxon>
        <taxon>Glomeromycetes</taxon>
        <taxon>Glomerales</taxon>
        <taxon>Glomeraceae</taxon>
        <taxon>Rhizophagus</taxon>
    </lineage>
</organism>
<dbReference type="InterPro" id="IPR024862">
    <property type="entry name" value="TRPV"/>
</dbReference>
<dbReference type="EMBL" id="BLAL01000086">
    <property type="protein sequence ID" value="GES84869.1"/>
    <property type="molecule type" value="Genomic_DNA"/>
</dbReference>
<evidence type="ECO:0000256" key="4">
    <source>
        <dbReference type="ARBA" id="ARBA00022989"/>
    </source>
</evidence>
<dbReference type="InterPro" id="IPR005821">
    <property type="entry name" value="Ion_trans_dom"/>
</dbReference>
<sequence length="762" mass="90402">MILLNNENSEDDSKNKFILYEFNSELKKAFGFVDGKFSYKNLNLHKFIESYKEEDNFVGWNNYLCQATEKNYYNDTLAFLDMENTKSLFSDEHENIVDSKDINFNDQKYIWKIDKKENKLSVYTDKELCSIKLDLSNLCNWKIFYNNALALRCCNYIEIYEYDINNNNIKILYFFRSKSKLNDKDFSGPIFPMPSEIIYKDEDNFIKIIKSIIEDDRCLAKYGPTLLPILIKLSDPRLPRYIEDIYNKCTKLVKEDPKRNLKFLNIITSGSHLYAFNQEIEIRKLRYEKLLLEYIKYAKNVKLLKFVNFILYTIVEVLIFLQNLIYLLIVTLHEKYNKKYYEQRNQQIVLVVPYIGYSSYPLEYSWWKEIIYPQPSIFVGTCERSFYTSLNGEAITNFKWNKFGRKYHCAIWLLFSVLFICFTIASYPTNSITQEIQIKLYRTSIAFGFFHLIFELRQLFFWKPRKYFSSIWNLFDLDAYLSATIVSIYWIKYDDIIPDWALSIICLMLDLKFLLFFRAFESFGVYFAIMFGVAKRIFSFLVVLAIIIASFAHAFFLLLHPRDFLNSLDAPNPDDPNNPWTLSNTYNQTDENGNVLDETLIQVPSESTNLFYSYPTSLLATYLFLTGNQNSLSPWAPKPTAENTILFILMALFSFLVVIYLMNLIIGLLNMSIEKDIDRASYLVQKAEVIAEIELFYLLPHQRRWISWFPELIYYRVDVEKARLYVREAINKGEWKKEDWPEMKYKILKLLSIEDAILDLAV</sequence>
<dbReference type="OrthoDB" id="2330027at2759"/>
<feature type="transmembrane region" description="Helical" evidence="6">
    <location>
        <begin position="497"/>
        <end position="517"/>
    </location>
</feature>
<comment type="subcellular location">
    <subcellularLocation>
        <location evidence="1">Membrane</location>
        <topology evidence="1">Multi-pass membrane protein</topology>
    </subcellularLocation>
</comment>
<evidence type="ECO:0000313" key="10">
    <source>
        <dbReference type="Proteomes" id="UP000247702"/>
    </source>
</evidence>
<comment type="caution">
    <text evidence="8">The sequence shown here is derived from an EMBL/GenBank/DDBJ whole genome shotgun (WGS) entry which is preliminary data.</text>
</comment>
<dbReference type="Proteomes" id="UP000247702">
    <property type="component" value="Unassembled WGS sequence"/>
</dbReference>
<keyword evidence="5 6" id="KW-0472">Membrane</keyword>
<evidence type="ECO:0000256" key="2">
    <source>
        <dbReference type="ARBA" id="ARBA00022692"/>
    </source>
</evidence>
<feature type="domain" description="Ion transport" evidence="7">
    <location>
        <begin position="411"/>
        <end position="677"/>
    </location>
</feature>
<dbReference type="PANTHER" id="PTHR10582">
    <property type="entry name" value="TRANSIENT RECEPTOR POTENTIAL ION CHANNEL PROTEIN"/>
    <property type="match status" value="1"/>
</dbReference>
<dbReference type="EMBL" id="BEXD01000139">
    <property type="protein sequence ID" value="GBB84657.1"/>
    <property type="molecule type" value="Genomic_DNA"/>
</dbReference>